<evidence type="ECO:0000313" key="3">
    <source>
        <dbReference type="Proteomes" id="UP001176941"/>
    </source>
</evidence>
<keyword evidence="1" id="KW-0472">Membrane</keyword>
<keyword evidence="1" id="KW-0812">Transmembrane</keyword>
<dbReference type="EMBL" id="OX459938">
    <property type="protein sequence ID" value="CAI9160833.1"/>
    <property type="molecule type" value="Genomic_DNA"/>
</dbReference>
<feature type="transmembrane region" description="Helical" evidence="1">
    <location>
        <begin position="20"/>
        <end position="41"/>
    </location>
</feature>
<reference evidence="2" key="1">
    <citation type="submission" date="2023-04" db="EMBL/GenBank/DDBJ databases">
        <authorList>
            <consortium name="ELIXIR-Norway"/>
        </authorList>
    </citation>
    <scope>NUCLEOTIDE SEQUENCE [LARGE SCALE GENOMIC DNA]</scope>
</reference>
<evidence type="ECO:0000256" key="1">
    <source>
        <dbReference type="SAM" id="Phobius"/>
    </source>
</evidence>
<gene>
    <name evidence="2" type="ORF">MRATA1EN1_LOCUS9795</name>
</gene>
<keyword evidence="1" id="KW-1133">Transmembrane helix</keyword>
<organism evidence="2 3">
    <name type="scientific">Rangifer tarandus platyrhynchus</name>
    <name type="common">Svalbard reindeer</name>
    <dbReference type="NCBI Taxonomy" id="3082113"/>
    <lineage>
        <taxon>Eukaryota</taxon>
        <taxon>Metazoa</taxon>
        <taxon>Chordata</taxon>
        <taxon>Craniata</taxon>
        <taxon>Vertebrata</taxon>
        <taxon>Euteleostomi</taxon>
        <taxon>Mammalia</taxon>
        <taxon>Eutheria</taxon>
        <taxon>Laurasiatheria</taxon>
        <taxon>Artiodactyla</taxon>
        <taxon>Ruminantia</taxon>
        <taxon>Pecora</taxon>
        <taxon>Cervidae</taxon>
        <taxon>Odocoileinae</taxon>
        <taxon>Rangifer</taxon>
    </lineage>
</organism>
<protein>
    <submittedName>
        <fullName evidence="2">Uncharacterized protein</fullName>
    </submittedName>
</protein>
<dbReference type="Proteomes" id="UP001176941">
    <property type="component" value="Chromosome 2"/>
</dbReference>
<keyword evidence="3" id="KW-1185">Reference proteome</keyword>
<name>A0ABN8YK99_RANTA</name>
<accession>A0ABN8YK99</accession>
<sequence length="148" mass="16321">MSAPEMLNPRLLLSPFFGNHFSFCLSCLFFLCVCVASWILVPPPGIEPVSVALQAQSLNHWTGREVPLPPVPMGQDGAIDLAVVQTLVDPKWRVCVCVCIKHRFLEPNSGLGNQISEVTAYYLISEASKYAHFMRNVGRTGLMTSVTK</sequence>
<evidence type="ECO:0000313" key="2">
    <source>
        <dbReference type="EMBL" id="CAI9160833.1"/>
    </source>
</evidence>
<proteinExistence type="predicted"/>